<accession>A0AAW0XHT5</accession>
<evidence type="ECO:0000256" key="1">
    <source>
        <dbReference type="SAM" id="MobiDB-lite"/>
    </source>
</evidence>
<proteinExistence type="predicted"/>
<gene>
    <name evidence="2" type="ORF">OTU49_000932</name>
</gene>
<reference evidence="2" key="2">
    <citation type="submission" date="2024-01" db="EMBL/GenBank/DDBJ databases">
        <authorList>
            <person name="He J."/>
            <person name="Wang M."/>
            <person name="Zheng J."/>
            <person name="Liu Z."/>
        </authorList>
    </citation>
    <scope>NUCLEOTIDE SEQUENCE</scope>
    <source>
        <strain evidence="2">ZL_2023a</strain>
        <tissue evidence="2">Muscle</tissue>
    </source>
</reference>
<feature type="compositionally biased region" description="Basic residues" evidence="1">
    <location>
        <begin position="11"/>
        <end position="23"/>
    </location>
</feature>
<feature type="non-terminal residue" evidence="2">
    <location>
        <position position="140"/>
    </location>
</feature>
<dbReference type="EMBL" id="JARKIK010000023">
    <property type="protein sequence ID" value="KAK8743957.1"/>
    <property type="molecule type" value="Genomic_DNA"/>
</dbReference>
<evidence type="ECO:0000313" key="3">
    <source>
        <dbReference type="Proteomes" id="UP001445076"/>
    </source>
</evidence>
<sequence>MSGGQDPLAQRHQRHSRQARKSSVKPEDPWVPQRTQARGHVPTQSTVTHSLQPRSQAASRSLSPRPLSTSYSLSPRSQGTSRSLSPEPRSKDPKGSVFFNTIKAKNRQKLLKETTTTTTTGASTGSPAKADLGDVVLYLQ</sequence>
<dbReference type="AlphaFoldDB" id="A0AAW0XHT5"/>
<dbReference type="Proteomes" id="UP001445076">
    <property type="component" value="Unassembled WGS sequence"/>
</dbReference>
<comment type="caution">
    <text evidence="2">The sequence shown here is derived from an EMBL/GenBank/DDBJ whole genome shotgun (WGS) entry which is preliminary data.</text>
</comment>
<keyword evidence="3" id="KW-1185">Reference proteome</keyword>
<evidence type="ECO:0000313" key="2">
    <source>
        <dbReference type="EMBL" id="KAK8743957.1"/>
    </source>
</evidence>
<name>A0AAW0XHT5_CHEQU</name>
<feature type="compositionally biased region" description="Polar residues" evidence="1">
    <location>
        <begin position="42"/>
        <end position="58"/>
    </location>
</feature>
<protein>
    <submittedName>
        <fullName evidence="2">Uncharacterized protein</fullName>
    </submittedName>
</protein>
<dbReference type="EMBL" id="JARKIK010000023">
    <property type="protein sequence ID" value="KAK8743958.1"/>
    <property type="molecule type" value="Genomic_DNA"/>
</dbReference>
<reference evidence="2 3" key="1">
    <citation type="journal article" date="2024" name="BMC Genomics">
        <title>Genome assembly of redclaw crayfish (Cherax quadricarinatus) provides insights into its immune adaptation and hypoxia tolerance.</title>
        <authorList>
            <person name="Liu Z."/>
            <person name="Zheng J."/>
            <person name="Li H."/>
            <person name="Fang K."/>
            <person name="Wang S."/>
            <person name="He J."/>
            <person name="Zhou D."/>
            <person name="Weng S."/>
            <person name="Chi M."/>
            <person name="Gu Z."/>
            <person name="He J."/>
            <person name="Li F."/>
            <person name="Wang M."/>
        </authorList>
    </citation>
    <scope>NUCLEOTIDE SEQUENCE [LARGE SCALE GENOMIC DNA]</scope>
    <source>
        <strain evidence="2">ZL_2023a</strain>
    </source>
</reference>
<organism evidence="2 3">
    <name type="scientific">Cherax quadricarinatus</name>
    <name type="common">Australian red claw crayfish</name>
    <dbReference type="NCBI Taxonomy" id="27406"/>
    <lineage>
        <taxon>Eukaryota</taxon>
        <taxon>Metazoa</taxon>
        <taxon>Ecdysozoa</taxon>
        <taxon>Arthropoda</taxon>
        <taxon>Crustacea</taxon>
        <taxon>Multicrustacea</taxon>
        <taxon>Malacostraca</taxon>
        <taxon>Eumalacostraca</taxon>
        <taxon>Eucarida</taxon>
        <taxon>Decapoda</taxon>
        <taxon>Pleocyemata</taxon>
        <taxon>Astacidea</taxon>
        <taxon>Parastacoidea</taxon>
        <taxon>Parastacidae</taxon>
        <taxon>Cherax</taxon>
    </lineage>
</organism>
<feature type="compositionally biased region" description="Low complexity" evidence="1">
    <location>
        <begin position="59"/>
        <end position="77"/>
    </location>
</feature>
<feature type="region of interest" description="Disordered" evidence="1">
    <location>
        <begin position="1"/>
        <end position="140"/>
    </location>
</feature>